<name>A0AB39Y190_9ACTN</name>
<gene>
    <name evidence="2" type="ORF">AB5J51_10045</name>
</gene>
<evidence type="ECO:0000256" key="1">
    <source>
        <dbReference type="SAM" id="MobiDB-lite"/>
    </source>
</evidence>
<reference evidence="2" key="1">
    <citation type="submission" date="2024-08" db="EMBL/GenBank/DDBJ databases">
        <authorList>
            <person name="Yu S.T."/>
        </authorList>
    </citation>
    <scope>NUCLEOTIDE SEQUENCE</scope>
    <source>
        <strain evidence="2">R33</strain>
    </source>
</reference>
<dbReference type="EMBL" id="CP165727">
    <property type="protein sequence ID" value="XDV63250.1"/>
    <property type="molecule type" value="Genomic_DNA"/>
</dbReference>
<evidence type="ECO:0000313" key="2">
    <source>
        <dbReference type="EMBL" id="XDV63250.1"/>
    </source>
</evidence>
<dbReference type="RefSeq" id="WP_369777477.1">
    <property type="nucleotide sequence ID" value="NZ_CP165727.1"/>
</dbReference>
<organism evidence="2">
    <name type="scientific">Streptomyces sp. R33</name>
    <dbReference type="NCBI Taxonomy" id="3238629"/>
    <lineage>
        <taxon>Bacteria</taxon>
        <taxon>Bacillati</taxon>
        <taxon>Actinomycetota</taxon>
        <taxon>Actinomycetes</taxon>
        <taxon>Kitasatosporales</taxon>
        <taxon>Streptomycetaceae</taxon>
        <taxon>Streptomyces</taxon>
    </lineage>
</organism>
<feature type="region of interest" description="Disordered" evidence="1">
    <location>
        <begin position="28"/>
        <end position="49"/>
    </location>
</feature>
<dbReference type="AlphaFoldDB" id="A0AB39Y190"/>
<feature type="compositionally biased region" description="Acidic residues" evidence="1">
    <location>
        <begin position="34"/>
        <end position="49"/>
    </location>
</feature>
<accession>A0AB39Y190</accession>
<protein>
    <submittedName>
        <fullName evidence="2">Uncharacterized protein</fullName>
    </submittedName>
</protein>
<sequence length="49" mass="5521">MRRKACERKQRETVEEVMAEYARLCPPCPAHAEEAEDEDPDEDGTADAA</sequence>
<proteinExistence type="predicted"/>